<dbReference type="HOGENOM" id="CLU_013217_0_0_1"/>
<dbReference type="InterPro" id="IPR019183">
    <property type="entry name" value="NAA25_NatB_aux_su"/>
</dbReference>
<dbReference type="Proteomes" id="UP000054266">
    <property type="component" value="Unassembled WGS sequence"/>
</dbReference>
<dbReference type="EMBL" id="KN846956">
    <property type="protein sequence ID" value="KIW72063.1"/>
    <property type="molecule type" value="Genomic_DNA"/>
</dbReference>
<evidence type="ECO:0000313" key="2">
    <source>
        <dbReference type="EMBL" id="KIW72063.1"/>
    </source>
</evidence>
<protein>
    <submittedName>
        <fullName evidence="2">Uncharacterized protein</fullName>
    </submittedName>
</protein>
<dbReference type="STRING" id="5601.A0A0D2FUK3"/>
<reference evidence="2 3" key="1">
    <citation type="submission" date="2015-01" db="EMBL/GenBank/DDBJ databases">
        <title>The Genome Sequence of Capronia semiimmersa CBS27337.</title>
        <authorList>
            <consortium name="The Broad Institute Genomics Platform"/>
            <person name="Cuomo C."/>
            <person name="de Hoog S."/>
            <person name="Gorbushina A."/>
            <person name="Stielow B."/>
            <person name="Teixiera M."/>
            <person name="Abouelleil A."/>
            <person name="Chapman S.B."/>
            <person name="Priest M."/>
            <person name="Young S.K."/>
            <person name="Wortman J."/>
            <person name="Nusbaum C."/>
            <person name="Birren B."/>
        </authorList>
    </citation>
    <scope>NUCLEOTIDE SEQUENCE [LARGE SCALE GENOMIC DNA]</scope>
    <source>
        <strain evidence="2 3">CBS 27337</strain>
    </source>
</reference>
<dbReference type="GO" id="GO:0031416">
    <property type="term" value="C:NatB complex"/>
    <property type="evidence" value="ECO:0007669"/>
    <property type="project" value="TreeGrafter"/>
</dbReference>
<dbReference type="AlphaFoldDB" id="A0A0D2FUK3"/>
<accession>A0A0D2FUK3</accession>
<dbReference type="Pfam" id="PF09797">
    <property type="entry name" value="NatB_MDM20"/>
    <property type="match status" value="1"/>
</dbReference>
<evidence type="ECO:0000256" key="1">
    <source>
        <dbReference type="ARBA" id="ARBA00006298"/>
    </source>
</evidence>
<evidence type="ECO:0000313" key="3">
    <source>
        <dbReference type="Proteomes" id="UP000054266"/>
    </source>
</evidence>
<gene>
    <name evidence="2" type="ORF">PV04_00285</name>
</gene>
<proteinExistence type="inferred from homology"/>
<organism evidence="2 3">
    <name type="scientific">Phialophora macrospora</name>
    <dbReference type="NCBI Taxonomy" id="1851006"/>
    <lineage>
        <taxon>Eukaryota</taxon>
        <taxon>Fungi</taxon>
        <taxon>Dikarya</taxon>
        <taxon>Ascomycota</taxon>
        <taxon>Pezizomycotina</taxon>
        <taxon>Eurotiomycetes</taxon>
        <taxon>Chaetothyriomycetidae</taxon>
        <taxon>Chaetothyriales</taxon>
        <taxon>Herpotrichiellaceae</taxon>
        <taxon>Phialophora</taxon>
    </lineage>
</organism>
<dbReference type="PANTHER" id="PTHR22767">
    <property type="entry name" value="N-TERMINAL ACETYLTRANSFERASE-RELATED"/>
    <property type="match status" value="1"/>
</dbReference>
<comment type="similarity">
    <text evidence="1">Belongs to the MDM20/NAA25 family.</text>
</comment>
<name>A0A0D2FUK3_9EURO</name>
<dbReference type="PANTHER" id="PTHR22767:SF3">
    <property type="entry name" value="N-ALPHA-ACETYLTRANSFERASE 25, NATB AUXILIARY SUBUNIT"/>
    <property type="match status" value="1"/>
</dbReference>
<sequence>MSDLSVSERRIRPIQDAVASENWKQALQLCDKWSKKGERSDRFLAVKASVLVHQLDKAQHDRGRQELLDLCKRTPPVTDPEAIYQLQRTLKSLSLHDETPKLWERAVAAGKDNKDLYTRWLNQAIADNNWRSAQKATMGLRNSFPKERQYEFWNILMCYLIHKQEDIPENERALFGTLAYRMISKAAEAIPKDEEQALSSAKAISDPEEIALLVQVFNSTGRVQESVKLLQNGSLSIESRLGAKDPQLVLSLVLESLEASENWDEALKVCQELLSKSESQSDNRIWDLWLKARSHSTDQDLQQQSEGILDSICKTRPIVRSAYLAKLRLLQGQRDGVVDQDALLQTCSEYSEAFSEKAFCFDDLKDSLRRLDKQHWDEFHQMAEQKQGHLAQLFALKVVYSSIPPAESEPPHARNQELLALAHRALKLYQLSIAEPPSCPEAALLAALAILQLRIRDPQHQRVLVAVIILEIARSRFEDYYILTVLLVRLQGHLGLLSLAMENFTKLSIKNLQWETVGHLILTRISTLHPAFNGVTGDLEPLLAAETGVTVLENADMALVRGIREGLRFNSYSNIYNSVKMRSEMEQSLNKQICAIEERRVSRWRGPGADDATILPPTDPSKALVDKRDYSYMPSYCEDDWRVLESCHCGEQPKEGWVHAMVLWDNVTTYLKQDLASHTTLATAAYKIVKQLWERFSADTFVPMELEKEMTHAELSTLDAATNIAEAIILFAEGQTAVPSGSPGGSHSLPGIVTHIKSSLIADLDNRRKETTGDKDASTPARLKVAGSYIPWWSDLHSSFSELEKLQTISHFLTWMSRKLQKGGKNSKAVFGSVGKEAVSELQRLVAELEAQVHADARWMKAQINEPGVLGKLVDLGMARQAIPDAADAGDGKAAWMWDELDTGREWEQLMESLCDEATMETICGRYRESWDDALDGILVTKVRVVK</sequence>
<keyword evidence="3" id="KW-1185">Reference proteome</keyword>